<organism evidence="1">
    <name type="scientific">marine sediment metagenome</name>
    <dbReference type="NCBI Taxonomy" id="412755"/>
    <lineage>
        <taxon>unclassified sequences</taxon>
        <taxon>metagenomes</taxon>
        <taxon>ecological metagenomes</taxon>
    </lineage>
</organism>
<name>X1BWI5_9ZZZZ</name>
<proteinExistence type="predicted"/>
<reference evidence="1" key="1">
    <citation type="journal article" date="2014" name="Front. Microbiol.">
        <title>High frequency of phylogenetically diverse reductive dehalogenase-homologous genes in deep subseafloor sedimentary metagenomes.</title>
        <authorList>
            <person name="Kawai M."/>
            <person name="Futagami T."/>
            <person name="Toyoda A."/>
            <person name="Takaki Y."/>
            <person name="Nishi S."/>
            <person name="Hori S."/>
            <person name="Arai W."/>
            <person name="Tsubouchi T."/>
            <person name="Morono Y."/>
            <person name="Uchiyama I."/>
            <person name="Ito T."/>
            <person name="Fujiyama A."/>
            <person name="Inagaki F."/>
            <person name="Takami H."/>
        </authorList>
    </citation>
    <scope>NUCLEOTIDE SEQUENCE</scope>
    <source>
        <strain evidence="1">Expedition CK06-06</strain>
    </source>
</reference>
<accession>X1BWI5</accession>
<feature type="non-terminal residue" evidence="1">
    <location>
        <position position="94"/>
    </location>
</feature>
<gene>
    <name evidence="1" type="ORF">S01H4_26507</name>
</gene>
<comment type="caution">
    <text evidence="1">The sequence shown here is derived from an EMBL/GenBank/DDBJ whole genome shotgun (WGS) entry which is preliminary data.</text>
</comment>
<dbReference type="AlphaFoldDB" id="X1BWI5"/>
<protein>
    <submittedName>
        <fullName evidence="1">Uncharacterized protein</fullName>
    </submittedName>
</protein>
<sequence length="94" mass="10502">MTTIISLLIIAPLAAGLIRTYPQYSEKLKSQGEVEQVADFLQDHLQEGDVVVVTSPDTVVLKYYMRRNNLANDFTDLVKGKQVSRSIVVVNQAH</sequence>
<evidence type="ECO:0000313" key="1">
    <source>
        <dbReference type="EMBL" id="GAG85472.1"/>
    </source>
</evidence>
<dbReference type="EMBL" id="BART01012798">
    <property type="protein sequence ID" value="GAG85472.1"/>
    <property type="molecule type" value="Genomic_DNA"/>
</dbReference>